<protein>
    <recommendedName>
        <fullName evidence="3">Signal peptidase complex subunit 2</fullName>
    </recommendedName>
</protein>
<feature type="transmembrane region" description="Helical" evidence="9">
    <location>
        <begin position="42"/>
        <end position="60"/>
    </location>
</feature>
<dbReference type="Proteomes" id="UP001562354">
    <property type="component" value="Unassembled WGS sequence"/>
</dbReference>
<comment type="function">
    <text evidence="8">Component of the signal peptidase complex (SPC) which catalyzes the cleavage of N-terminal signal sequences from nascent proteins as they are translocated into the lumen of the endoplasmic reticulum. Enhances the enzymatic activity of SPC and facilitates the interactions between different components of the translocation site.</text>
</comment>
<evidence type="ECO:0000256" key="7">
    <source>
        <dbReference type="ARBA" id="ARBA00023136"/>
    </source>
</evidence>
<feature type="transmembrane region" description="Helical" evidence="9">
    <location>
        <begin position="72"/>
        <end position="92"/>
    </location>
</feature>
<dbReference type="RefSeq" id="XP_069197362.1">
    <property type="nucleotide sequence ID" value="XM_069346152.1"/>
</dbReference>
<organism evidence="10 11">
    <name type="scientific">Neodothiora populina</name>
    <dbReference type="NCBI Taxonomy" id="2781224"/>
    <lineage>
        <taxon>Eukaryota</taxon>
        <taxon>Fungi</taxon>
        <taxon>Dikarya</taxon>
        <taxon>Ascomycota</taxon>
        <taxon>Pezizomycotina</taxon>
        <taxon>Dothideomycetes</taxon>
        <taxon>Dothideomycetidae</taxon>
        <taxon>Dothideales</taxon>
        <taxon>Dothioraceae</taxon>
        <taxon>Neodothiora</taxon>
    </lineage>
</organism>
<gene>
    <name evidence="10" type="ORF">AAFC00_006232</name>
</gene>
<keyword evidence="5" id="KW-0256">Endoplasmic reticulum</keyword>
<name>A0ABR3P5W6_9PEZI</name>
<comment type="caution">
    <text evidence="10">The sequence shown here is derived from an EMBL/GenBank/DDBJ whole genome shotgun (WGS) entry which is preliminary data.</text>
</comment>
<evidence type="ECO:0000256" key="2">
    <source>
        <dbReference type="ARBA" id="ARBA00007324"/>
    </source>
</evidence>
<comment type="similarity">
    <text evidence="2">Belongs to the SPCS2 family.</text>
</comment>
<evidence type="ECO:0000313" key="11">
    <source>
        <dbReference type="Proteomes" id="UP001562354"/>
    </source>
</evidence>
<comment type="subcellular location">
    <subcellularLocation>
        <location evidence="1">Endoplasmic reticulum membrane</location>
        <topology evidence="1">Multi-pass membrane protein</topology>
    </subcellularLocation>
</comment>
<keyword evidence="4 9" id="KW-0812">Transmembrane</keyword>
<evidence type="ECO:0000256" key="3">
    <source>
        <dbReference type="ARBA" id="ARBA00017057"/>
    </source>
</evidence>
<evidence type="ECO:0000256" key="9">
    <source>
        <dbReference type="SAM" id="Phobius"/>
    </source>
</evidence>
<evidence type="ECO:0000256" key="6">
    <source>
        <dbReference type="ARBA" id="ARBA00022989"/>
    </source>
</evidence>
<dbReference type="GeneID" id="95979931"/>
<evidence type="ECO:0000313" key="10">
    <source>
        <dbReference type="EMBL" id="KAL1297680.1"/>
    </source>
</evidence>
<keyword evidence="6 9" id="KW-1133">Transmembrane helix</keyword>
<keyword evidence="7 9" id="KW-0472">Membrane</keyword>
<evidence type="ECO:0000256" key="8">
    <source>
        <dbReference type="ARBA" id="ARBA00045608"/>
    </source>
</evidence>
<dbReference type="PANTHER" id="PTHR13085">
    <property type="entry name" value="MICROSOMAL SIGNAL PEPTIDASE 25 KDA SUBUNIT"/>
    <property type="match status" value="1"/>
</dbReference>
<evidence type="ECO:0000256" key="5">
    <source>
        <dbReference type="ARBA" id="ARBA00022824"/>
    </source>
</evidence>
<dbReference type="InterPro" id="IPR009582">
    <property type="entry name" value="Spc2/SPCS2"/>
</dbReference>
<dbReference type="Pfam" id="PF06703">
    <property type="entry name" value="SPC25"/>
    <property type="match status" value="1"/>
</dbReference>
<dbReference type="EMBL" id="JBFMKM010000014">
    <property type="protein sequence ID" value="KAL1297680.1"/>
    <property type="molecule type" value="Genomic_DNA"/>
</dbReference>
<keyword evidence="11" id="KW-1185">Reference proteome</keyword>
<evidence type="ECO:0000256" key="4">
    <source>
        <dbReference type="ARBA" id="ARBA00022692"/>
    </source>
</evidence>
<proteinExistence type="inferred from homology"/>
<evidence type="ECO:0000256" key="1">
    <source>
        <dbReference type="ARBA" id="ARBA00004477"/>
    </source>
</evidence>
<accession>A0ABR3P5W6</accession>
<sequence length="221" mass="24398">MSGDSRISPYNLADCKNTTDDALQNYLASLPSVRQSHFHTDVKLALGYSAVIIAAVTFAYDYKLGFDATKHWTAITVAAYFILNGVFTYWIWAVEKGTVFTGDWKGRKLSIISRTEKLDPTYRLKITYSKAASSVSQTEQIEINAPFTQWFTADGFFVAKPFQQWLASSVPLIGEADPKNAIEQGPGATSTQTVAPDATAEAFETVKQQGAKMQSKVSKRK</sequence>
<reference evidence="10 11" key="1">
    <citation type="submission" date="2024-07" db="EMBL/GenBank/DDBJ databases">
        <title>Draft sequence of the Neodothiora populina.</title>
        <authorList>
            <person name="Drown D.D."/>
            <person name="Schuette U.S."/>
            <person name="Buechlein A.B."/>
            <person name="Rusch D.R."/>
            <person name="Winton L.W."/>
            <person name="Adams G.A."/>
        </authorList>
    </citation>
    <scope>NUCLEOTIDE SEQUENCE [LARGE SCALE GENOMIC DNA]</scope>
    <source>
        <strain evidence="10 11">CPC 39397</strain>
    </source>
</reference>
<dbReference type="PANTHER" id="PTHR13085:SF0">
    <property type="entry name" value="SIGNAL PEPTIDASE COMPLEX SUBUNIT 2"/>
    <property type="match status" value="1"/>
</dbReference>